<keyword evidence="1" id="KW-1133">Transmembrane helix</keyword>
<sequence length="149" mass="16679">MLSYNTIACIFMIAFTFASLSPKLEEGYGVDAIKTSRLLVKGKMKVAMMITIKNSLIFVAIEFGLAINMVSDGGFGSGLLKMLVVLLMVVVLIMLIVFGLVSFNVLYFVCKAHHHEKVDKSRLFDHLEGYFGEFEPLKGRDVQLERYSV</sequence>
<dbReference type="AlphaFoldDB" id="A0A9D5HDG1"/>
<feature type="transmembrane region" description="Helical" evidence="1">
    <location>
        <begin position="82"/>
        <end position="109"/>
    </location>
</feature>
<keyword evidence="1" id="KW-0812">Transmembrane</keyword>
<keyword evidence="2" id="KW-0732">Signal</keyword>
<dbReference type="PANTHER" id="PTHR33133:SF5">
    <property type="entry name" value="OS08G0107100 PROTEIN"/>
    <property type="match status" value="1"/>
</dbReference>
<accession>A0A9D5HDG1</accession>
<reference evidence="3" key="2">
    <citation type="journal article" date="2022" name="Hortic Res">
        <title>The genome of Dioscorea zingiberensis sheds light on the biosynthesis, origin and evolution of the medicinally important diosgenin saponins.</title>
        <authorList>
            <person name="Li Y."/>
            <person name="Tan C."/>
            <person name="Li Z."/>
            <person name="Guo J."/>
            <person name="Li S."/>
            <person name="Chen X."/>
            <person name="Wang C."/>
            <person name="Dai X."/>
            <person name="Yang H."/>
            <person name="Song W."/>
            <person name="Hou L."/>
            <person name="Xu J."/>
            <person name="Tong Z."/>
            <person name="Xu A."/>
            <person name="Yuan X."/>
            <person name="Wang W."/>
            <person name="Yang Q."/>
            <person name="Chen L."/>
            <person name="Sun Z."/>
            <person name="Wang K."/>
            <person name="Pan B."/>
            <person name="Chen J."/>
            <person name="Bao Y."/>
            <person name="Liu F."/>
            <person name="Qi X."/>
            <person name="Gang D.R."/>
            <person name="Wen J."/>
            <person name="Li J."/>
        </authorList>
    </citation>
    <scope>NUCLEOTIDE SEQUENCE</scope>
    <source>
        <strain evidence="3">Dzin_1.0</strain>
    </source>
</reference>
<evidence type="ECO:0000256" key="2">
    <source>
        <dbReference type="SAM" id="SignalP"/>
    </source>
</evidence>
<dbReference type="Proteomes" id="UP001085076">
    <property type="component" value="Miscellaneous, Linkage group lg05"/>
</dbReference>
<comment type="caution">
    <text evidence="3">The sequence shown here is derived from an EMBL/GenBank/DDBJ whole genome shotgun (WGS) entry which is preliminary data.</text>
</comment>
<keyword evidence="4" id="KW-1185">Reference proteome</keyword>
<gene>
    <name evidence="3" type="ORF">J5N97_020052</name>
</gene>
<feature type="chain" id="PRO_5039665352" evidence="2">
    <location>
        <begin position="19"/>
        <end position="149"/>
    </location>
</feature>
<reference evidence="3" key="1">
    <citation type="submission" date="2021-03" db="EMBL/GenBank/DDBJ databases">
        <authorList>
            <person name="Li Z."/>
            <person name="Yang C."/>
        </authorList>
    </citation>
    <scope>NUCLEOTIDE SEQUENCE</scope>
    <source>
        <strain evidence="3">Dzin_1.0</strain>
        <tissue evidence="3">Leaf</tissue>
    </source>
</reference>
<dbReference type="EMBL" id="JAGGNH010000005">
    <property type="protein sequence ID" value="KAJ0972093.1"/>
    <property type="molecule type" value="Genomic_DNA"/>
</dbReference>
<feature type="signal peptide" evidence="2">
    <location>
        <begin position="1"/>
        <end position="18"/>
    </location>
</feature>
<name>A0A9D5HDG1_9LILI</name>
<feature type="transmembrane region" description="Helical" evidence="1">
    <location>
        <begin position="46"/>
        <end position="70"/>
    </location>
</feature>
<organism evidence="3 4">
    <name type="scientific">Dioscorea zingiberensis</name>
    <dbReference type="NCBI Taxonomy" id="325984"/>
    <lineage>
        <taxon>Eukaryota</taxon>
        <taxon>Viridiplantae</taxon>
        <taxon>Streptophyta</taxon>
        <taxon>Embryophyta</taxon>
        <taxon>Tracheophyta</taxon>
        <taxon>Spermatophyta</taxon>
        <taxon>Magnoliopsida</taxon>
        <taxon>Liliopsida</taxon>
        <taxon>Dioscoreales</taxon>
        <taxon>Dioscoreaceae</taxon>
        <taxon>Dioscorea</taxon>
    </lineage>
</organism>
<evidence type="ECO:0000313" key="4">
    <source>
        <dbReference type="Proteomes" id="UP001085076"/>
    </source>
</evidence>
<evidence type="ECO:0000256" key="1">
    <source>
        <dbReference type="SAM" id="Phobius"/>
    </source>
</evidence>
<dbReference type="PANTHER" id="PTHR33133">
    <property type="entry name" value="OS08G0107100 PROTEIN-RELATED"/>
    <property type="match status" value="1"/>
</dbReference>
<keyword evidence="1" id="KW-0472">Membrane</keyword>
<proteinExistence type="predicted"/>
<evidence type="ECO:0000313" key="3">
    <source>
        <dbReference type="EMBL" id="KAJ0972093.1"/>
    </source>
</evidence>
<protein>
    <submittedName>
        <fullName evidence="3">Uncharacterized protein</fullName>
    </submittedName>
</protein>